<name>A0A8S1HTM8_9PELO</name>
<evidence type="ECO:0000256" key="2">
    <source>
        <dbReference type="ARBA" id="ARBA00023242"/>
    </source>
</evidence>
<sequence>MSLLYLKQQMRKKRNQALSSNSDSEDERDASCFTKGTNTSETTKDFDEFFVIDKEGTANINEGSSVLRAELLKEPAKDPYVMDKDLQTLLEKAVVGPKFEHDPSPQTRLLSVRAQKRLRKAEREKTTGSKWFDMPATELTEENKNDLENETSQIFPSGKKIVDAPEDFYSSRVVKKDRKRTVVDELLHSEEYLAKARKRFSALKEKEAKTRRGAFQQKGYPKSHKRQSEGKKKKR</sequence>
<evidence type="ECO:0000259" key="4">
    <source>
        <dbReference type="Pfam" id="PF08698"/>
    </source>
</evidence>
<feature type="domain" description="Fcf2 pre-rRNA processing C-terminal" evidence="4">
    <location>
        <begin position="160"/>
        <end position="198"/>
    </location>
</feature>
<dbReference type="PANTHER" id="PTHR21686">
    <property type="entry name" value="DEOXYNUCLEOTIDYLTRANSFERASE TERMINAL-INTERACTING PROTEIN 2"/>
    <property type="match status" value="1"/>
</dbReference>
<dbReference type="Proteomes" id="UP000835052">
    <property type="component" value="Unassembled WGS sequence"/>
</dbReference>
<dbReference type="GO" id="GO:0005730">
    <property type="term" value="C:nucleolus"/>
    <property type="evidence" value="ECO:0007669"/>
    <property type="project" value="UniProtKB-SubCell"/>
</dbReference>
<dbReference type="AlphaFoldDB" id="A0A8S1HTM8"/>
<dbReference type="InterPro" id="IPR014810">
    <property type="entry name" value="Fcf2_C"/>
</dbReference>
<comment type="subcellular location">
    <subcellularLocation>
        <location evidence="1">Nucleus</location>
        <location evidence="1">Nucleolus</location>
    </subcellularLocation>
</comment>
<feature type="region of interest" description="Disordered" evidence="3">
    <location>
        <begin position="201"/>
        <end position="235"/>
    </location>
</feature>
<protein>
    <recommendedName>
        <fullName evidence="4">Fcf2 pre-rRNA processing C-terminal domain-containing protein</fullName>
    </recommendedName>
</protein>
<comment type="caution">
    <text evidence="5">The sequence shown here is derived from an EMBL/GenBank/DDBJ whole genome shotgun (WGS) entry which is preliminary data.</text>
</comment>
<dbReference type="EMBL" id="CAJGYM010000132">
    <property type="protein sequence ID" value="CAD6198628.1"/>
    <property type="molecule type" value="Genomic_DNA"/>
</dbReference>
<evidence type="ECO:0000256" key="3">
    <source>
        <dbReference type="SAM" id="MobiDB-lite"/>
    </source>
</evidence>
<keyword evidence="2" id="KW-0539">Nucleus</keyword>
<evidence type="ECO:0000256" key="1">
    <source>
        <dbReference type="ARBA" id="ARBA00004604"/>
    </source>
</evidence>
<dbReference type="Pfam" id="PF08698">
    <property type="entry name" value="Fcf2"/>
    <property type="match status" value="1"/>
</dbReference>
<keyword evidence="6" id="KW-1185">Reference proteome</keyword>
<evidence type="ECO:0000313" key="6">
    <source>
        <dbReference type="Proteomes" id="UP000835052"/>
    </source>
</evidence>
<organism evidence="5 6">
    <name type="scientific">Caenorhabditis auriculariae</name>
    <dbReference type="NCBI Taxonomy" id="2777116"/>
    <lineage>
        <taxon>Eukaryota</taxon>
        <taxon>Metazoa</taxon>
        <taxon>Ecdysozoa</taxon>
        <taxon>Nematoda</taxon>
        <taxon>Chromadorea</taxon>
        <taxon>Rhabditida</taxon>
        <taxon>Rhabditina</taxon>
        <taxon>Rhabditomorpha</taxon>
        <taxon>Rhabditoidea</taxon>
        <taxon>Rhabditidae</taxon>
        <taxon>Peloderinae</taxon>
        <taxon>Caenorhabditis</taxon>
    </lineage>
</organism>
<evidence type="ECO:0000313" key="5">
    <source>
        <dbReference type="EMBL" id="CAD6198628.1"/>
    </source>
</evidence>
<dbReference type="InterPro" id="IPR039883">
    <property type="entry name" value="Fcf2/DNTTIP2"/>
</dbReference>
<proteinExistence type="predicted"/>
<reference evidence="5" key="1">
    <citation type="submission" date="2020-10" db="EMBL/GenBank/DDBJ databases">
        <authorList>
            <person name="Kikuchi T."/>
        </authorList>
    </citation>
    <scope>NUCLEOTIDE SEQUENCE</scope>
    <source>
        <strain evidence="5">NKZ352</strain>
    </source>
</reference>
<dbReference type="OrthoDB" id="427886at2759"/>
<dbReference type="GO" id="GO:0003723">
    <property type="term" value="F:RNA binding"/>
    <property type="evidence" value="ECO:0007669"/>
    <property type="project" value="TreeGrafter"/>
</dbReference>
<feature type="region of interest" description="Disordered" evidence="3">
    <location>
        <begin position="10"/>
        <end position="41"/>
    </location>
</feature>
<accession>A0A8S1HTM8</accession>
<dbReference type="PANTHER" id="PTHR21686:SF12">
    <property type="entry name" value="DEOXYNUCLEOTIDYLTRANSFERASE TERMINAL-INTERACTING PROTEIN 2"/>
    <property type="match status" value="1"/>
</dbReference>
<feature type="compositionally biased region" description="Basic and acidic residues" evidence="3">
    <location>
        <begin position="226"/>
        <end position="235"/>
    </location>
</feature>
<gene>
    <name evidence="5" type="ORF">CAUJ_LOCUS14534</name>
</gene>
<dbReference type="GO" id="GO:0006396">
    <property type="term" value="P:RNA processing"/>
    <property type="evidence" value="ECO:0007669"/>
    <property type="project" value="TreeGrafter"/>
</dbReference>